<dbReference type="Proteomes" id="UP000320300">
    <property type="component" value="Unassembled WGS sequence"/>
</dbReference>
<dbReference type="AlphaFoldDB" id="A0A521E5Z6"/>
<reference evidence="1 2" key="1">
    <citation type="submission" date="2017-05" db="EMBL/GenBank/DDBJ databases">
        <authorList>
            <person name="Varghese N."/>
            <person name="Submissions S."/>
        </authorList>
    </citation>
    <scope>NUCLEOTIDE SEQUENCE [LARGE SCALE GENOMIC DNA]</scope>
    <source>
        <strain evidence="1 2">DSM 19036</strain>
    </source>
</reference>
<evidence type="ECO:0000313" key="2">
    <source>
        <dbReference type="Proteomes" id="UP000320300"/>
    </source>
</evidence>
<gene>
    <name evidence="1" type="ORF">SAMN06265348_10759</name>
</gene>
<keyword evidence="2" id="KW-1185">Reference proteome</keyword>
<dbReference type="EMBL" id="FXTN01000007">
    <property type="protein sequence ID" value="SMO79327.1"/>
    <property type="molecule type" value="Genomic_DNA"/>
</dbReference>
<proteinExistence type="predicted"/>
<accession>A0A521E5Z6</accession>
<organism evidence="1 2">
    <name type="scientific">Pedobacter westerhofensis</name>
    <dbReference type="NCBI Taxonomy" id="425512"/>
    <lineage>
        <taxon>Bacteria</taxon>
        <taxon>Pseudomonadati</taxon>
        <taxon>Bacteroidota</taxon>
        <taxon>Sphingobacteriia</taxon>
        <taxon>Sphingobacteriales</taxon>
        <taxon>Sphingobacteriaceae</taxon>
        <taxon>Pedobacter</taxon>
    </lineage>
</organism>
<protein>
    <submittedName>
        <fullName evidence="1">Uncharacterized protein</fullName>
    </submittedName>
</protein>
<name>A0A521E5Z6_9SPHI</name>
<evidence type="ECO:0000313" key="1">
    <source>
        <dbReference type="EMBL" id="SMO79327.1"/>
    </source>
</evidence>
<sequence length="46" mass="5425">MPRPHTADRALIVNHKETDKIFELVFSILIEIQQPSYTEFVCKHTK</sequence>